<gene>
    <name evidence="1" type="ORF">KC685_04705</name>
</gene>
<reference evidence="1" key="1">
    <citation type="submission" date="2020-04" db="EMBL/GenBank/DDBJ databases">
        <authorList>
            <person name="Zhang T."/>
        </authorList>
    </citation>
    <scope>NUCLEOTIDE SEQUENCE</scope>
    <source>
        <strain evidence="1">HKST-UBA17</strain>
    </source>
</reference>
<dbReference type="Proteomes" id="UP000741282">
    <property type="component" value="Unassembled WGS sequence"/>
</dbReference>
<proteinExistence type="predicted"/>
<evidence type="ECO:0000313" key="1">
    <source>
        <dbReference type="EMBL" id="MCA9377190.1"/>
    </source>
</evidence>
<accession>A0A955I1X0</accession>
<comment type="caution">
    <text evidence="1">The sequence shown here is derived from an EMBL/GenBank/DDBJ whole genome shotgun (WGS) entry which is preliminary data.</text>
</comment>
<dbReference type="AlphaFoldDB" id="A0A955I1X0"/>
<evidence type="ECO:0000313" key="2">
    <source>
        <dbReference type="Proteomes" id="UP000741282"/>
    </source>
</evidence>
<organism evidence="1 2">
    <name type="scientific">Candidatus Dojkabacteria bacterium</name>
    <dbReference type="NCBI Taxonomy" id="2099670"/>
    <lineage>
        <taxon>Bacteria</taxon>
        <taxon>Candidatus Dojkabacteria</taxon>
    </lineage>
</organism>
<protein>
    <submittedName>
        <fullName evidence="1">Uncharacterized protein</fullName>
    </submittedName>
</protein>
<dbReference type="EMBL" id="JAGQLN010000023">
    <property type="protein sequence ID" value="MCA9377190.1"/>
    <property type="molecule type" value="Genomic_DNA"/>
</dbReference>
<reference evidence="1" key="2">
    <citation type="journal article" date="2021" name="Microbiome">
        <title>Successional dynamics and alternative stable states in a saline activated sludge microbial community over 9 years.</title>
        <authorList>
            <person name="Wang Y."/>
            <person name="Ye J."/>
            <person name="Ju F."/>
            <person name="Liu L."/>
            <person name="Boyd J.A."/>
            <person name="Deng Y."/>
            <person name="Parks D.H."/>
            <person name="Jiang X."/>
            <person name="Yin X."/>
            <person name="Woodcroft B.J."/>
            <person name="Tyson G.W."/>
            <person name="Hugenholtz P."/>
            <person name="Polz M.F."/>
            <person name="Zhang T."/>
        </authorList>
    </citation>
    <scope>NUCLEOTIDE SEQUENCE</scope>
    <source>
        <strain evidence="1">HKST-UBA17</strain>
    </source>
</reference>
<name>A0A955I1X0_9BACT</name>
<sequence length="529" mass="59228">MQTPKNQNDLRTVAQSIGIKFVTQTSILPGSGYEKTEFVFMSAMANEDLYVNEPPTQMQSSMALVRCIRRGKNQQLQQSSSIWCDAGESTRHLKTFDMLGFWGKMDSFDAISKVNSMLHALLPNTCNIVARVHPKDVASQDSLKTLNMPFTLDDKCHFDKPEKTNRAGYRVEFVADAEIEGVPINWELQNLTIISQAGDQLLDPPMAQSGGSVERVVAIRENKLDVFQTSLFPIDEIASINNLKPENENDRRVFKLADLARTIITTAYSGVFPKSKGSVQERLVTNLYNTFLQVCMGLGVTPSEMRNILKILNEHQSEGNLVNEVRVDDLLFQDIVNKLNNRIESVSHANNFKTQILSVAGHTISESITTLAEQVSTSSFVEGAPGIFINQDPIIDLERISKLGLDWQIAGLLSKQPNAKINYKVIGINNERQFILPFKDETEAIKIGADSAQELSEAPGQVLDYCYDEEMNSLTITVLQVVADRPEEKLVLISEPASLRFDSDKRYDVDNSVKRALKTFQRKVMAENK</sequence>